<sequence>MSARCCRTQSATRACHSGSHPARCAVFAARPASQLYDSVSHKVASNVYSNMLKSTTLEQDKGKMNAARQKRAVVCASRCRALCDALRFTAACKERDNPHKQKKMTCRFCHLLVSVTLFGHKVRGGHELRGARTVSLVDTLARGVGQGRR</sequence>
<keyword evidence="2" id="KW-1185">Reference proteome</keyword>
<name>A0A5B7FHJ1_PORTR</name>
<proteinExistence type="predicted"/>
<comment type="caution">
    <text evidence="1">The sequence shown here is derived from an EMBL/GenBank/DDBJ whole genome shotgun (WGS) entry which is preliminary data.</text>
</comment>
<dbReference type="EMBL" id="VSRR010006350">
    <property type="protein sequence ID" value="MPC44583.1"/>
    <property type="molecule type" value="Genomic_DNA"/>
</dbReference>
<protein>
    <submittedName>
        <fullName evidence="1">Uncharacterized protein</fullName>
    </submittedName>
</protein>
<accession>A0A5B7FHJ1</accession>
<dbReference type="AlphaFoldDB" id="A0A5B7FHJ1"/>
<gene>
    <name evidence="1" type="ORF">E2C01_038261</name>
</gene>
<organism evidence="1 2">
    <name type="scientific">Portunus trituberculatus</name>
    <name type="common">Swimming crab</name>
    <name type="synonym">Neptunus trituberculatus</name>
    <dbReference type="NCBI Taxonomy" id="210409"/>
    <lineage>
        <taxon>Eukaryota</taxon>
        <taxon>Metazoa</taxon>
        <taxon>Ecdysozoa</taxon>
        <taxon>Arthropoda</taxon>
        <taxon>Crustacea</taxon>
        <taxon>Multicrustacea</taxon>
        <taxon>Malacostraca</taxon>
        <taxon>Eumalacostraca</taxon>
        <taxon>Eucarida</taxon>
        <taxon>Decapoda</taxon>
        <taxon>Pleocyemata</taxon>
        <taxon>Brachyura</taxon>
        <taxon>Eubrachyura</taxon>
        <taxon>Portunoidea</taxon>
        <taxon>Portunidae</taxon>
        <taxon>Portuninae</taxon>
        <taxon>Portunus</taxon>
    </lineage>
</organism>
<evidence type="ECO:0000313" key="2">
    <source>
        <dbReference type="Proteomes" id="UP000324222"/>
    </source>
</evidence>
<evidence type="ECO:0000313" key="1">
    <source>
        <dbReference type="EMBL" id="MPC44583.1"/>
    </source>
</evidence>
<dbReference type="Proteomes" id="UP000324222">
    <property type="component" value="Unassembled WGS sequence"/>
</dbReference>
<reference evidence="1 2" key="1">
    <citation type="submission" date="2019-05" db="EMBL/GenBank/DDBJ databases">
        <title>Another draft genome of Portunus trituberculatus and its Hox gene families provides insights of decapod evolution.</title>
        <authorList>
            <person name="Jeong J.-H."/>
            <person name="Song I."/>
            <person name="Kim S."/>
            <person name="Choi T."/>
            <person name="Kim D."/>
            <person name="Ryu S."/>
            <person name="Kim W."/>
        </authorList>
    </citation>
    <scope>NUCLEOTIDE SEQUENCE [LARGE SCALE GENOMIC DNA]</scope>
    <source>
        <tissue evidence="1">Muscle</tissue>
    </source>
</reference>